<proteinExistence type="predicted"/>
<evidence type="ECO:0000259" key="1">
    <source>
        <dbReference type="SMART" id="SM00460"/>
    </source>
</evidence>
<protein>
    <submittedName>
        <fullName evidence="2">Transglutaminase family protein</fullName>
    </submittedName>
</protein>
<organism evidence="2 3">
    <name type="scientific">Novosphingobium silvae</name>
    <dbReference type="NCBI Taxonomy" id="2692619"/>
    <lineage>
        <taxon>Bacteria</taxon>
        <taxon>Pseudomonadati</taxon>
        <taxon>Pseudomonadota</taxon>
        <taxon>Alphaproteobacteria</taxon>
        <taxon>Sphingomonadales</taxon>
        <taxon>Sphingomonadaceae</taxon>
        <taxon>Novosphingobium</taxon>
    </lineage>
</organism>
<evidence type="ECO:0000313" key="2">
    <source>
        <dbReference type="EMBL" id="MYL96168.1"/>
    </source>
</evidence>
<dbReference type="EMBL" id="WVTD01000001">
    <property type="protein sequence ID" value="MYL96168.1"/>
    <property type="molecule type" value="Genomic_DNA"/>
</dbReference>
<sequence>MQLSHTQLSIVTTLDYAVPHPELGPVDCLLQVEAAMIPEQSVLQARIDLPPVDHFARVAAQAQIGERIWLRTSGPLQVRYEATVSIERMLAEIDTLPAVPPHLLPGETVDYLMPSRYCTSDTFHEFVEQEFGPLQGGARVGAIRDFIARTLTYEAGSSDAFTTAADTFQSRKGVCRDYAHLMIALVRASAIPARFASVYGLGVEPQDFHAVAEVFLDGAWHMVDATGMTSPDRIAKIGVGRDAADVSFLSSFGKVELLSQSVQVTELVPA</sequence>
<dbReference type="AlphaFoldDB" id="A0A7X4GCJ6"/>
<dbReference type="PANTHER" id="PTHR33490">
    <property type="entry name" value="BLR5614 PROTEIN-RELATED"/>
    <property type="match status" value="1"/>
</dbReference>
<name>A0A7X4GCJ6_9SPHN</name>
<dbReference type="Gene3D" id="2.60.40.2250">
    <property type="match status" value="1"/>
</dbReference>
<dbReference type="Pfam" id="PF01841">
    <property type="entry name" value="Transglut_core"/>
    <property type="match status" value="1"/>
</dbReference>
<dbReference type="Proteomes" id="UP000465810">
    <property type="component" value="Unassembled WGS sequence"/>
</dbReference>
<dbReference type="InterPro" id="IPR038765">
    <property type="entry name" value="Papain-like_cys_pep_sf"/>
</dbReference>
<keyword evidence="3" id="KW-1185">Reference proteome</keyword>
<dbReference type="PANTHER" id="PTHR33490:SF12">
    <property type="entry name" value="BLL5557 PROTEIN"/>
    <property type="match status" value="1"/>
</dbReference>
<dbReference type="Gene3D" id="3.10.620.30">
    <property type="match status" value="1"/>
</dbReference>
<reference evidence="2 3" key="1">
    <citation type="submission" date="2019-12" db="EMBL/GenBank/DDBJ databases">
        <authorList>
            <person name="Feng G."/>
            <person name="Zhu H."/>
        </authorList>
    </citation>
    <scope>NUCLEOTIDE SEQUENCE [LARGE SCALE GENOMIC DNA]</scope>
    <source>
        <strain evidence="2 3">FGD1</strain>
    </source>
</reference>
<dbReference type="SMART" id="SM00460">
    <property type="entry name" value="TGc"/>
    <property type="match status" value="1"/>
</dbReference>
<dbReference type="RefSeq" id="WP_160983929.1">
    <property type="nucleotide sequence ID" value="NZ_WVTD01000001.1"/>
</dbReference>
<comment type="caution">
    <text evidence="2">The sequence shown here is derived from an EMBL/GenBank/DDBJ whole genome shotgun (WGS) entry which is preliminary data.</text>
</comment>
<gene>
    <name evidence="2" type="ORF">GR702_00075</name>
</gene>
<feature type="domain" description="Transglutaminase-like" evidence="1">
    <location>
        <begin position="167"/>
        <end position="227"/>
    </location>
</feature>
<dbReference type="InterPro" id="IPR002931">
    <property type="entry name" value="Transglutaminase-like"/>
</dbReference>
<dbReference type="SUPFAM" id="SSF54001">
    <property type="entry name" value="Cysteine proteinases"/>
    <property type="match status" value="1"/>
</dbReference>
<evidence type="ECO:0000313" key="3">
    <source>
        <dbReference type="Proteomes" id="UP000465810"/>
    </source>
</evidence>
<accession>A0A7X4GCJ6</accession>